<gene>
    <name evidence="1" type="ORF">IV49_GL000529</name>
</gene>
<proteinExistence type="predicted"/>
<name>A0A0R2HAG0_9FIRM</name>
<evidence type="ECO:0000313" key="2">
    <source>
        <dbReference type="Proteomes" id="UP000051841"/>
    </source>
</evidence>
<evidence type="ECO:0000313" key="1">
    <source>
        <dbReference type="EMBL" id="KRN50003.1"/>
    </source>
</evidence>
<protein>
    <submittedName>
        <fullName evidence="1">Uncharacterized protein</fullName>
    </submittedName>
</protein>
<dbReference type="PATRIC" id="fig|1410657.5.peg.555"/>
<dbReference type="AlphaFoldDB" id="A0A0R2HAG0"/>
<dbReference type="EMBL" id="JQBL01000016">
    <property type="protein sequence ID" value="KRN50003.1"/>
    <property type="molecule type" value="Genomic_DNA"/>
</dbReference>
<accession>A0A0R2HAG0</accession>
<dbReference type="Proteomes" id="UP000051841">
    <property type="component" value="Unassembled WGS sequence"/>
</dbReference>
<keyword evidence="2" id="KW-1185">Reference proteome</keyword>
<comment type="caution">
    <text evidence="1">The sequence shown here is derived from an EMBL/GenBank/DDBJ whole genome shotgun (WGS) entry which is preliminary data.</text>
</comment>
<reference evidence="1 2" key="1">
    <citation type="journal article" date="2015" name="Genome Announc.">
        <title>Expanding the biotechnology potential of lactobacilli through comparative genomics of 213 strains and associated genera.</title>
        <authorList>
            <person name="Sun Z."/>
            <person name="Harris H.M."/>
            <person name="McCann A."/>
            <person name="Guo C."/>
            <person name="Argimon S."/>
            <person name="Zhang W."/>
            <person name="Yang X."/>
            <person name="Jeffery I.B."/>
            <person name="Cooney J.C."/>
            <person name="Kagawa T.F."/>
            <person name="Liu W."/>
            <person name="Song Y."/>
            <person name="Salvetti E."/>
            <person name="Wrobel A."/>
            <person name="Rasinkangas P."/>
            <person name="Parkhill J."/>
            <person name="Rea M.C."/>
            <person name="O'Sullivan O."/>
            <person name="Ritari J."/>
            <person name="Douillard F.P."/>
            <person name="Paul Ross R."/>
            <person name="Yang R."/>
            <person name="Briner A.E."/>
            <person name="Felis G.E."/>
            <person name="de Vos W.M."/>
            <person name="Barrangou R."/>
            <person name="Klaenhammer T.R."/>
            <person name="Caufield P.W."/>
            <person name="Cui Y."/>
            <person name="Zhang H."/>
            <person name="O'Toole P.W."/>
        </authorList>
    </citation>
    <scope>NUCLEOTIDE SEQUENCE [LARGE SCALE GENOMIC DNA]</scope>
    <source>
        <strain evidence="1 2">DSM 20405</strain>
    </source>
</reference>
<sequence>MFMKIHEVKEKCYLETLEESITNVEMVINHLEKLALREGEFASHILRKDRIISILHLELALASYCVLLRKMRENQMIIYNDKLRADINSIIHSNRFEYFGSYIIVHSQKGKEEVDLHSLLRYGKSILKENEA</sequence>
<organism evidence="1 2">
    <name type="scientific">Kandleria vitulina DSM 20405</name>
    <dbReference type="NCBI Taxonomy" id="1410657"/>
    <lineage>
        <taxon>Bacteria</taxon>
        <taxon>Bacillati</taxon>
        <taxon>Bacillota</taxon>
        <taxon>Erysipelotrichia</taxon>
        <taxon>Erysipelotrichales</taxon>
        <taxon>Coprobacillaceae</taxon>
        <taxon>Kandleria</taxon>
    </lineage>
</organism>